<keyword evidence="3" id="KW-0472">Membrane</keyword>
<dbReference type="AlphaFoldDB" id="A0A7W5ZUV8"/>
<organism evidence="4 5">
    <name type="scientific">Novosphingobium hassiacum</name>
    <dbReference type="NCBI Taxonomy" id="173676"/>
    <lineage>
        <taxon>Bacteria</taxon>
        <taxon>Pseudomonadati</taxon>
        <taxon>Pseudomonadota</taxon>
        <taxon>Alphaproteobacteria</taxon>
        <taxon>Sphingomonadales</taxon>
        <taxon>Sphingomonadaceae</taxon>
        <taxon>Novosphingobium</taxon>
    </lineage>
</organism>
<dbReference type="PROSITE" id="PS00379">
    <property type="entry name" value="CDP_ALCOHOL_P_TRANSF"/>
    <property type="match status" value="1"/>
</dbReference>
<dbReference type="InterPro" id="IPR000462">
    <property type="entry name" value="CDP-OH_P_trans"/>
</dbReference>
<proteinExistence type="inferred from homology"/>
<dbReference type="EMBL" id="JACICY010000002">
    <property type="protein sequence ID" value="MBB3859842.1"/>
    <property type="molecule type" value="Genomic_DNA"/>
</dbReference>
<dbReference type="GO" id="GO:0016780">
    <property type="term" value="F:phosphotransferase activity, for other substituted phosphate groups"/>
    <property type="evidence" value="ECO:0007669"/>
    <property type="project" value="InterPro"/>
</dbReference>
<evidence type="ECO:0000313" key="5">
    <source>
        <dbReference type="Proteomes" id="UP000562395"/>
    </source>
</evidence>
<evidence type="ECO:0000256" key="3">
    <source>
        <dbReference type="SAM" id="Phobius"/>
    </source>
</evidence>
<dbReference type="Proteomes" id="UP000562395">
    <property type="component" value="Unassembled WGS sequence"/>
</dbReference>
<keyword evidence="3" id="KW-1133">Transmembrane helix</keyword>
<feature type="transmembrane region" description="Helical" evidence="3">
    <location>
        <begin position="77"/>
        <end position="95"/>
    </location>
</feature>
<dbReference type="Gene3D" id="1.20.120.1760">
    <property type="match status" value="1"/>
</dbReference>
<protein>
    <submittedName>
        <fullName evidence="4">Phosphatidylglycerophosphate synthase</fullName>
    </submittedName>
</protein>
<accession>A0A7W5ZUV8</accession>
<evidence type="ECO:0000313" key="4">
    <source>
        <dbReference type="EMBL" id="MBB3859842.1"/>
    </source>
</evidence>
<dbReference type="InterPro" id="IPR048254">
    <property type="entry name" value="CDP_ALCOHOL_P_TRANSF_CS"/>
</dbReference>
<feature type="transmembrane region" description="Helical" evidence="3">
    <location>
        <begin position="44"/>
        <end position="65"/>
    </location>
</feature>
<reference evidence="4 5" key="1">
    <citation type="submission" date="2020-08" db="EMBL/GenBank/DDBJ databases">
        <title>Genomic Encyclopedia of Type Strains, Phase IV (KMG-IV): sequencing the most valuable type-strain genomes for metagenomic binning, comparative biology and taxonomic classification.</title>
        <authorList>
            <person name="Goeker M."/>
        </authorList>
    </citation>
    <scope>NUCLEOTIDE SEQUENCE [LARGE SCALE GENOMIC DNA]</scope>
    <source>
        <strain evidence="4 5">DSM 14552</strain>
    </source>
</reference>
<dbReference type="GO" id="GO:0008654">
    <property type="term" value="P:phospholipid biosynthetic process"/>
    <property type="evidence" value="ECO:0007669"/>
    <property type="project" value="InterPro"/>
</dbReference>
<keyword evidence="5" id="KW-1185">Reference proteome</keyword>
<comment type="similarity">
    <text evidence="2">Belongs to the CDP-alcohol phosphatidyltransferase class-I family.</text>
</comment>
<dbReference type="InterPro" id="IPR043130">
    <property type="entry name" value="CDP-OH_PTrfase_TM_dom"/>
</dbReference>
<gene>
    <name evidence="4" type="ORF">GGQ88_001103</name>
</gene>
<evidence type="ECO:0000256" key="1">
    <source>
        <dbReference type="ARBA" id="ARBA00022679"/>
    </source>
</evidence>
<dbReference type="GO" id="GO:0016020">
    <property type="term" value="C:membrane"/>
    <property type="evidence" value="ECO:0007669"/>
    <property type="project" value="InterPro"/>
</dbReference>
<dbReference type="Pfam" id="PF01066">
    <property type="entry name" value="CDP-OH_P_transf"/>
    <property type="match status" value="1"/>
</dbReference>
<keyword evidence="3" id="KW-0812">Transmembrane</keyword>
<comment type="caution">
    <text evidence="4">The sequence shown here is derived from an EMBL/GenBank/DDBJ whole genome shotgun (WGS) entry which is preliminary data.</text>
</comment>
<evidence type="ECO:0000256" key="2">
    <source>
        <dbReference type="RuleBase" id="RU003750"/>
    </source>
</evidence>
<name>A0A7W5ZUV8_9SPHN</name>
<sequence>MTRPADARDAKRPKRPREMQDSLNFYLYHPLAWRLAKLLSRTPLTPNMVSVFGGLLVVMAGVVYFNMDSTGGPWPLGWPWGALLGMALHMSWHVVDGADGDLARLTGKTSPIGEMVDGVCDYVSHIIVYVLLAFVLTRQVGAGQAWAWTLAAGVSHIVQSNHVEVQRRFYQYWTYGVPWLNNSRESGSGILGSHGIFARLLEPIAQGYLHLAAGMTPHARRIDAAVGDAMARHDTQRLDAIRSEVAREQKPLLAFLKLLGPNPRAIVLGLAMLAGSPVWYFFYQAVVLNALLLISVRLHNNAASATAARIDGAGAGPAPLLS</sequence>
<dbReference type="RefSeq" id="WP_183612119.1">
    <property type="nucleotide sequence ID" value="NZ_JACICY010000002.1"/>
</dbReference>
<keyword evidence="1 2" id="KW-0808">Transferase</keyword>